<dbReference type="Proteomes" id="UP000790347">
    <property type="component" value="Unassembled WGS sequence"/>
</dbReference>
<name>A0A922HTT8_DERFA</name>
<organism evidence="1 2">
    <name type="scientific">Dermatophagoides farinae</name>
    <name type="common">American house dust mite</name>
    <dbReference type="NCBI Taxonomy" id="6954"/>
    <lineage>
        <taxon>Eukaryota</taxon>
        <taxon>Metazoa</taxon>
        <taxon>Ecdysozoa</taxon>
        <taxon>Arthropoda</taxon>
        <taxon>Chelicerata</taxon>
        <taxon>Arachnida</taxon>
        <taxon>Acari</taxon>
        <taxon>Acariformes</taxon>
        <taxon>Sarcoptiformes</taxon>
        <taxon>Astigmata</taxon>
        <taxon>Psoroptidia</taxon>
        <taxon>Analgoidea</taxon>
        <taxon>Pyroglyphidae</taxon>
        <taxon>Dermatophagoidinae</taxon>
        <taxon>Dermatophagoides</taxon>
    </lineage>
</organism>
<evidence type="ECO:0000313" key="1">
    <source>
        <dbReference type="EMBL" id="KAH9510845.1"/>
    </source>
</evidence>
<dbReference type="EMBL" id="ASGP02000004">
    <property type="protein sequence ID" value="KAH9510845.1"/>
    <property type="molecule type" value="Genomic_DNA"/>
</dbReference>
<evidence type="ECO:0000313" key="2">
    <source>
        <dbReference type="Proteomes" id="UP000790347"/>
    </source>
</evidence>
<dbReference type="AlphaFoldDB" id="A0A922HTT8"/>
<comment type="caution">
    <text evidence="1">The sequence shown here is derived from an EMBL/GenBank/DDBJ whole genome shotgun (WGS) entry which is preliminary data.</text>
</comment>
<sequence>MSSNVSTLPSLGACNTITVDPIMANEQPILEKMYLWANRELTSTLKAPNGVTNDAGANA</sequence>
<reference evidence="1" key="2">
    <citation type="journal article" date="2022" name="Res Sq">
        <title>Comparative Genomics Reveals Insights into the Divergent Evolution of Astigmatic Mites and Household Pest Adaptations.</title>
        <authorList>
            <person name="Xiong Q."/>
            <person name="Wan A.T.-Y."/>
            <person name="Liu X.-Y."/>
            <person name="Fung C.S.-H."/>
            <person name="Xiao X."/>
            <person name="Malainual N."/>
            <person name="Hou J."/>
            <person name="Wang L."/>
            <person name="Wang M."/>
            <person name="Yang K."/>
            <person name="Cui Y."/>
            <person name="Leung E."/>
            <person name="Nong W."/>
            <person name="Shin S.-K."/>
            <person name="Au S."/>
            <person name="Jeong K.Y."/>
            <person name="Chew F.T."/>
            <person name="Hui J."/>
            <person name="Leung T.F."/>
            <person name="Tungtrongchitr A."/>
            <person name="Zhong N."/>
            <person name="Liu Z."/>
            <person name="Tsui S."/>
        </authorList>
    </citation>
    <scope>NUCLEOTIDE SEQUENCE</scope>
    <source>
        <strain evidence="1">Derf</strain>
        <tissue evidence="1">Whole organism</tissue>
    </source>
</reference>
<reference evidence="1" key="1">
    <citation type="submission" date="2013-05" db="EMBL/GenBank/DDBJ databases">
        <authorList>
            <person name="Yim A.K.Y."/>
            <person name="Chan T.F."/>
            <person name="Ji K.M."/>
            <person name="Liu X.Y."/>
            <person name="Zhou J.W."/>
            <person name="Li R.Q."/>
            <person name="Yang K.Y."/>
            <person name="Li J."/>
            <person name="Li M."/>
            <person name="Law P.T.W."/>
            <person name="Wu Y.L."/>
            <person name="Cai Z.L."/>
            <person name="Qin H."/>
            <person name="Bao Y."/>
            <person name="Leung R.K.K."/>
            <person name="Ng P.K.S."/>
            <person name="Zou J."/>
            <person name="Zhong X.J."/>
            <person name="Ran P.X."/>
            <person name="Zhong N.S."/>
            <person name="Liu Z.G."/>
            <person name="Tsui S.K.W."/>
        </authorList>
    </citation>
    <scope>NUCLEOTIDE SEQUENCE</scope>
    <source>
        <strain evidence="1">Derf</strain>
        <tissue evidence="1">Whole organism</tissue>
    </source>
</reference>
<protein>
    <submittedName>
        <fullName evidence="1">Uncharacterized protein</fullName>
    </submittedName>
</protein>
<keyword evidence="2" id="KW-1185">Reference proteome</keyword>
<proteinExistence type="predicted"/>
<gene>
    <name evidence="1" type="ORF">DERF_009345</name>
</gene>
<accession>A0A922HTT8</accession>